<feature type="domain" description="Tr-type G" evidence="9">
    <location>
        <begin position="6"/>
        <end position="178"/>
    </location>
</feature>
<evidence type="ECO:0000256" key="5">
    <source>
        <dbReference type="ARBA" id="ARBA00022917"/>
    </source>
</evidence>
<organism evidence="10 11">
    <name type="scientific">Sulfobacillus benefaciens</name>
    <dbReference type="NCBI Taxonomy" id="453960"/>
    <lineage>
        <taxon>Bacteria</taxon>
        <taxon>Bacillati</taxon>
        <taxon>Bacillota</taxon>
        <taxon>Clostridia</taxon>
        <taxon>Eubacteriales</taxon>
        <taxon>Clostridiales Family XVII. Incertae Sedis</taxon>
        <taxon>Sulfobacillus</taxon>
    </lineage>
</organism>
<evidence type="ECO:0000256" key="4">
    <source>
        <dbReference type="ARBA" id="ARBA00022741"/>
    </source>
</evidence>
<dbReference type="InterPro" id="IPR009000">
    <property type="entry name" value="Transl_B-barrel_sf"/>
</dbReference>
<dbReference type="InterPro" id="IPR036390">
    <property type="entry name" value="WH_DNA-bd_sf"/>
</dbReference>
<dbReference type="GO" id="GO:0003746">
    <property type="term" value="F:translation elongation factor activity"/>
    <property type="evidence" value="ECO:0007669"/>
    <property type="project" value="UniProtKB-KW"/>
</dbReference>
<evidence type="ECO:0000256" key="3">
    <source>
        <dbReference type="ARBA" id="ARBA00022490"/>
    </source>
</evidence>
<dbReference type="GO" id="GO:0003723">
    <property type="term" value="F:RNA binding"/>
    <property type="evidence" value="ECO:0007669"/>
    <property type="project" value="InterPro"/>
</dbReference>
<keyword evidence="5" id="KW-0648">Protein biosynthesis</keyword>
<dbReference type="Gene3D" id="1.10.10.10">
    <property type="entry name" value="Winged helix-like DNA-binding domain superfamily/Winged helix DNA-binding domain"/>
    <property type="match status" value="1"/>
</dbReference>
<dbReference type="PROSITE" id="PS00301">
    <property type="entry name" value="G_TR_1"/>
    <property type="match status" value="1"/>
</dbReference>
<evidence type="ECO:0000256" key="6">
    <source>
        <dbReference type="ARBA" id="ARBA00023134"/>
    </source>
</evidence>
<dbReference type="Pfam" id="PF03144">
    <property type="entry name" value="GTP_EFTU_D2"/>
    <property type="match status" value="1"/>
</dbReference>
<keyword evidence="4" id="KW-0547">Nucleotide-binding</keyword>
<dbReference type="GO" id="GO:0005829">
    <property type="term" value="C:cytosol"/>
    <property type="evidence" value="ECO:0007669"/>
    <property type="project" value="TreeGrafter"/>
</dbReference>
<evidence type="ECO:0000313" key="11">
    <source>
        <dbReference type="Proteomes" id="UP000242699"/>
    </source>
</evidence>
<dbReference type="InterPro" id="IPR009001">
    <property type="entry name" value="Transl_elong_EF1A/Init_IF2_C"/>
</dbReference>
<protein>
    <recommendedName>
        <fullName evidence="2">Selenocysteine-specific elongation factor</fullName>
    </recommendedName>
    <alternativeName>
        <fullName evidence="8">SelB translation factor</fullName>
    </alternativeName>
</protein>
<dbReference type="InterPro" id="IPR000795">
    <property type="entry name" value="T_Tr_GTP-bd_dom"/>
</dbReference>
<comment type="function">
    <text evidence="7">Translation factor necessary for the incorporation of selenocysteine into proteins. It probably replaces EF-Tu for the insertion of selenocysteine directed by the UGA codon. SelB binds GTP and GDP.</text>
</comment>
<sequence length="636" mass="70551">MPETDTRPVIFGTAGHIDHGKTTLTERLTGVNTDRLPEERNRGISIDLGFAHFELPSGRHAALIDVPGHEKFIRNMAAGVHGMDAVMLVVAADEGIMPQTREHLDILTLLGVQRGLTVITKADLVEPEWLPIVDDTVKEALMGSFLEKSPRIFVDSVSGRGIDELLQALDQLAKQVPGRDAGGVVRLPIDRVFSVRGFGTVVTGTLISGTIQDEMSLEITPGGQIVRVRGLEVHGHKVGKAVAGQRVAVNLSGLEKEFMHRGQVLSEPGTIKAHDVMVGELTLLSTSPVLAQRARVHIHLGTAEVTGRLYWYDRDELQPKAMAFAEMRLESILPATRGDRFLIRSYSPMTTIGGGRIIEVGRHHKKKEPGLMDFLSLASAGDSEGLVRAVLSHATRPIDVEDIAWQSGLSVKEVAETCERITDVLLGSDGLVLQQSRLQPFSNQLLEFLRHYHRNHPLRRGIEREKLRETLWPSWSVKQALFVVVHTTGATIAGEWVRLTDFAPSAPEPWQSEIDLIYRAIQDYGLKPLTIDLLREQLRIDTDHFFDVMEFLTQQGRIVRLDEGIYLADIVFEHARRNVTEALRSGAELSTSQLREVLGANRRFTVLVLELLDSLHVTRRVGDNRTLVKGQNPAEG</sequence>
<evidence type="ECO:0000256" key="8">
    <source>
        <dbReference type="ARBA" id="ARBA00031615"/>
    </source>
</evidence>
<keyword evidence="10" id="KW-0251">Elongation factor</keyword>
<dbReference type="Gene3D" id="3.40.50.300">
    <property type="entry name" value="P-loop containing nucleotide triphosphate hydrolases"/>
    <property type="match status" value="1"/>
</dbReference>
<dbReference type="Gene3D" id="2.40.30.10">
    <property type="entry name" value="Translation factors"/>
    <property type="match status" value="1"/>
</dbReference>
<dbReference type="NCBIfam" id="TIGR00475">
    <property type="entry name" value="selB"/>
    <property type="match status" value="1"/>
</dbReference>
<keyword evidence="3" id="KW-0963">Cytoplasm</keyword>
<dbReference type="InterPro" id="IPR036388">
    <property type="entry name" value="WH-like_DNA-bd_sf"/>
</dbReference>
<dbReference type="InterPro" id="IPR015191">
    <property type="entry name" value="SelB_WHD4"/>
</dbReference>
<dbReference type="SUPFAM" id="SSF50447">
    <property type="entry name" value="Translation proteins"/>
    <property type="match status" value="1"/>
</dbReference>
<dbReference type="AlphaFoldDB" id="A0A2T2WX24"/>
<dbReference type="Pfam" id="PF00009">
    <property type="entry name" value="GTP_EFTU"/>
    <property type="match status" value="1"/>
</dbReference>
<proteinExistence type="predicted"/>
<dbReference type="InterPro" id="IPR057335">
    <property type="entry name" value="Beta-barrel_SelB"/>
</dbReference>
<dbReference type="InterPro" id="IPR027417">
    <property type="entry name" value="P-loop_NTPase"/>
</dbReference>
<comment type="caution">
    <text evidence="10">The sequence shown here is derived from an EMBL/GenBank/DDBJ whole genome shotgun (WGS) entry which is preliminary data.</text>
</comment>
<reference evidence="10 11" key="1">
    <citation type="journal article" date="2014" name="BMC Genomics">
        <title>Comparison of environmental and isolate Sulfobacillus genomes reveals diverse carbon, sulfur, nitrogen, and hydrogen metabolisms.</title>
        <authorList>
            <person name="Justice N.B."/>
            <person name="Norman A."/>
            <person name="Brown C.T."/>
            <person name="Singh A."/>
            <person name="Thomas B.C."/>
            <person name="Banfield J.F."/>
        </authorList>
    </citation>
    <scope>NUCLEOTIDE SEQUENCE [LARGE SCALE GENOMIC DNA]</scope>
    <source>
        <strain evidence="10">AMDSBA1</strain>
    </source>
</reference>
<dbReference type="PANTHER" id="PTHR43721">
    <property type="entry name" value="ELONGATION FACTOR TU-RELATED"/>
    <property type="match status" value="1"/>
</dbReference>
<evidence type="ECO:0000256" key="1">
    <source>
        <dbReference type="ARBA" id="ARBA00004496"/>
    </source>
</evidence>
<dbReference type="Pfam" id="PF09106">
    <property type="entry name" value="WHD_2nd_SelB"/>
    <property type="match status" value="1"/>
</dbReference>
<dbReference type="CDD" id="cd15491">
    <property type="entry name" value="selB_III"/>
    <property type="match status" value="1"/>
</dbReference>
<dbReference type="GO" id="GO:0001514">
    <property type="term" value="P:selenocysteine incorporation"/>
    <property type="evidence" value="ECO:0007669"/>
    <property type="project" value="InterPro"/>
</dbReference>
<keyword evidence="6" id="KW-0342">GTP-binding</keyword>
<evidence type="ECO:0000259" key="9">
    <source>
        <dbReference type="PROSITE" id="PS51722"/>
    </source>
</evidence>
<dbReference type="PRINTS" id="PR00315">
    <property type="entry name" value="ELONGATNFCT"/>
</dbReference>
<dbReference type="EMBL" id="PXYT01000032">
    <property type="protein sequence ID" value="PSR26790.1"/>
    <property type="molecule type" value="Genomic_DNA"/>
</dbReference>
<dbReference type="Gene3D" id="1.10.10.2770">
    <property type="match status" value="1"/>
</dbReference>
<dbReference type="InterPro" id="IPR050055">
    <property type="entry name" value="EF-Tu_GTPase"/>
</dbReference>
<dbReference type="CDD" id="cd03696">
    <property type="entry name" value="SelB_II"/>
    <property type="match status" value="1"/>
</dbReference>
<dbReference type="Proteomes" id="UP000242699">
    <property type="component" value="Unassembled WGS sequence"/>
</dbReference>
<dbReference type="InterPro" id="IPR004161">
    <property type="entry name" value="EFTu-like_2"/>
</dbReference>
<dbReference type="InterPro" id="IPR031157">
    <property type="entry name" value="G_TR_CS"/>
</dbReference>
<evidence type="ECO:0000256" key="2">
    <source>
        <dbReference type="ARBA" id="ARBA00015953"/>
    </source>
</evidence>
<dbReference type="PROSITE" id="PS51722">
    <property type="entry name" value="G_TR_2"/>
    <property type="match status" value="1"/>
</dbReference>
<dbReference type="InterPro" id="IPR015190">
    <property type="entry name" value="Elong_fac_SelB-wing-hlx_typ-2"/>
</dbReference>
<dbReference type="InterPro" id="IPR004535">
    <property type="entry name" value="Transl_elong_SelB"/>
</dbReference>
<dbReference type="SUPFAM" id="SSF52540">
    <property type="entry name" value="P-loop containing nucleoside triphosphate hydrolases"/>
    <property type="match status" value="1"/>
</dbReference>
<dbReference type="GO" id="GO:0005525">
    <property type="term" value="F:GTP binding"/>
    <property type="evidence" value="ECO:0007669"/>
    <property type="project" value="UniProtKB-KW"/>
</dbReference>
<accession>A0A2T2WX24</accession>
<dbReference type="PANTHER" id="PTHR43721:SF22">
    <property type="entry name" value="ELONGATION FACTOR TU, MITOCHONDRIAL"/>
    <property type="match status" value="1"/>
</dbReference>
<dbReference type="CDD" id="cd04171">
    <property type="entry name" value="SelB"/>
    <property type="match status" value="1"/>
</dbReference>
<comment type="subcellular location">
    <subcellularLocation>
        <location evidence="1">Cytoplasm</location>
    </subcellularLocation>
</comment>
<gene>
    <name evidence="10" type="primary">selB</name>
    <name evidence="10" type="ORF">C7B43_12890</name>
</gene>
<dbReference type="SUPFAM" id="SSF46785">
    <property type="entry name" value="Winged helix' DNA-binding domain"/>
    <property type="match status" value="2"/>
</dbReference>
<dbReference type="GO" id="GO:0003924">
    <property type="term" value="F:GTPase activity"/>
    <property type="evidence" value="ECO:0007669"/>
    <property type="project" value="InterPro"/>
</dbReference>
<dbReference type="Pfam" id="PF09107">
    <property type="entry name" value="WHD_3rd_SelB"/>
    <property type="match status" value="1"/>
</dbReference>
<evidence type="ECO:0000313" key="10">
    <source>
        <dbReference type="EMBL" id="PSR26790.1"/>
    </source>
</evidence>
<evidence type="ECO:0000256" key="7">
    <source>
        <dbReference type="ARBA" id="ARBA00025526"/>
    </source>
</evidence>
<dbReference type="SUPFAM" id="SSF50465">
    <property type="entry name" value="EF-Tu/eEF-1alpha/eIF2-gamma C-terminal domain"/>
    <property type="match status" value="1"/>
</dbReference>
<name>A0A2T2WX24_9FIRM</name>
<dbReference type="Pfam" id="PF25461">
    <property type="entry name" value="Beta-barrel_SelB"/>
    <property type="match status" value="1"/>
</dbReference>